<accession>A0A8X6N0P1</accession>
<comment type="caution">
    <text evidence="2">The sequence shown here is derived from an EMBL/GenBank/DDBJ whole genome shotgun (WGS) entry which is preliminary data.</text>
</comment>
<dbReference type="AlphaFoldDB" id="A0A8X6N0P1"/>
<keyword evidence="1" id="KW-1133">Transmembrane helix</keyword>
<dbReference type="Proteomes" id="UP000887013">
    <property type="component" value="Unassembled WGS sequence"/>
</dbReference>
<reference evidence="2" key="1">
    <citation type="submission" date="2020-08" db="EMBL/GenBank/DDBJ databases">
        <title>Multicomponent nature underlies the extraordinary mechanical properties of spider dragline silk.</title>
        <authorList>
            <person name="Kono N."/>
            <person name="Nakamura H."/>
            <person name="Mori M."/>
            <person name="Yoshida Y."/>
            <person name="Ohtoshi R."/>
            <person name="Malay A.D."/>
            <person name="Moran D.A.P."/>
            <person name="Tomita M."/>
            <person name="Numata K."/>
            <person name="Arakawa K."/>
        </authorList>
    </citation>
    <scope>NUCLEOTIDE SEQUENCE</scope>
</reference>
<keyword evidence="1" id="KW-0812">Transmembrane</keyword>
<feature type="transmembrane region" description="Helical" evidence="1">
    <location>
        <begin position="12"/>
        <end position="34"/>
    </location>
</feature>
<evidence type="ECO:0000313" key="3">
    <source>
        <dbReference type="Proteomes" id="UP000887013"/>
    </source>
</evidence>
<keyword evidence="3" id="KW-1185">Reference proteome</keyword>
<protein>
    <submittedName>
        <fullName evidence="2">Uncharacterized protein</fullName>
    </submittedName>
</protein>
<evidence type="ECO:0000313" key="2">
    <source>
        <dbReference type="EMBL" id="GFS87414.1"/>
    </source>
</evidence>
<keyword evidence="1" id="KW-0472">Membrane</keyword>
<gene>
    <name evidence="2" type="ORF">NPIL_441721</name>
</gene>
<name>A0A8X6N0P1_NEPPI</name>
<evidence type="ECO:0000256" key="1">
    <source>
        <dbReference type="SAM" id="Phobius"/>
    </source>
</evidence>
<organism evidence="2 3">
    <name type="scientific">Nephila pilipes</name>
    <name type="common">Giant wood spider</name>
    <name type="synonym">Nephila maculata</name>
    <dbReference type="NCBI Taxonomy" id="299642"/>
    <lineage>
        <taxon>Eukaryota</taxon>
        <taxon>Metazoa</taxon>
        <taxon>Ecdysozoa</taxon>
        <taxon>Arthropoda</taxon>
        <taxon>Chelicerata</taxon>
        <taxon>Arachnida</taxon>
        <taxon>Araneae</taxon>
        <taxon>Araneomorphae</taxon>
        <taxon>Entelegynae</taxon>
        <taxon>Araneoidea</taxon>
        <taxon>Nephilidae</taxon>
        <taxon>Nephila</taxon>
    </lineage>
</organism>
<proteinExistence type="predicted"/>
<dbReference type="EMBL" id="BMAW01004176">
    <property type="protein sequence ID" value="GFS87414.1"/>
    <property type="molecule type" value="Genomic_DNA"/>
</dbReference>
<sequence>MQVMTDEIRIVIGLQFIEFLICCMILHFCLKLVTCCLHSFRHRRKAVILQWLDDCFSGIDSHNFHDVGKASLEQFRHLMWEDYRMDAHA</sequence>